<comment type="caution">
    <text evidence="2">The sequence shown here is derived from an EMBL/GenBank/DDBJ whole genome shotgun (WGS) entry which is preliminary data.</text>
</comment>
<feature type="chain" id="PRO_5006878573" evidence="1">
    <location>
        <begin position="21"/>
        <end position="46"/>
    </location>
</feature>
<evidence type="ECO:0000256" key="1">
    <source>
        <dbReference type="SAM" id="SignalP"/>
    </source>
</evidence>
<accession>A0A0V1GNX7</accession>
<feature type="signal peptide" evidence="1">
    <location>
        <begin position="1"/>
        <end position="20"/>
    </location>
</feature>
<organism evidence="2 3">
    <name type="scientific">Trichinella zimbabwensis</name>
    <dbReference type="NCBI Taxonomy" id="268475"/>
    <lineage>
        <taxon>Eukaryota</taxon>
        <taxon>Metazoa</taxon>
        <taxon>Ecdysozoa</taxon>
        <taxon>Nematoda</taxon>
        <taxon>Enoplea</taxon>
        <taxon>Dorylaimia</taxon>
        <taxon>Trichinellida</taxon>
        <taxon>Trichinellidae</taxon>
        <taxon>Trichinella</taxon>
    </lineage>
</organism>
<protein>
    <submittedName>
        <fullName evidence="2">Uncharacterized protein</fullName>
    </submittedName>
</protein>
<evidence type="ECO:0000313" key="2">
    <source>
        <dbReference type="EMBL" id="KRY99523.1"/>
    </source>
</evidence>
<keyword evidence="1" id="KW-0732">Signal</keyword>
<dbReference type="Proteomes" id="UP000055024">
    <property type="component" value="Unassembled WGS sequence"/>
</dbReference>
<sequence>MDIAFAFLTLACALFSLCSIDSVFLIPMCNLPTLNDAMCESGEQYA</sequence>
<reference evidence="2 3" key="1">
    <citation type="submission" date="2015-01" db="EMBL/GenBank/DDBJ databases">
        <title>Evolution of Trichinella species and genotypes.</title>
        <authorList>
            <person name="Korhonen P.K."/>
            <person name="Edoardo P."/>
            <person name="Giuseppe L.R."/>
            <person name="Gasser R.B."/>
        </authorList>
    </citation>
    <scope>NUCLEOTIDE SEQUENCE [LARGE SCALE GENOMIC DNA]</scope>
    <source>
        <strain evidence="2">ISS1029</strain>
    </source>
</reference>
<evidence type="ECO:0000313" key="3">
    <source>
        <dbReference type="Proteomes" id="UP000055024"/>
    </source>
</evidence>
<dbReference type="AlphaFoldDB" id="A0A0V1GNX7"/>
<name>A0A0V1GNX7_9BILA</name>
<proteinExistence type="predicted"/>
<gene>
    <name evidence="2" type="ORF">T11_357</name>
</gene>
<dbReference type="EMBL" id="JYDP01000806">
    <property type="protein sequence ID" value="KRY99523.1"/>
    <property type="molecule type" value="Genomic_DNA"/>
</dbReference>
<keyword evidence="3" id="KW-1185">Reference proteome</keyword>